<dbReference type="EC" id="5.6.2.4" evidence="16"/>
<evidence type="ECO:0000256" key="10">
    <source>
        <dbReference type="ARBA" id="ARBA00022840"/>
    </source>
</evidence>
<dbReference type="SMART" id="SM00341">
    <property type="entry name" value="HRDC"/>
    <property type="match status" value="1"/>
</dbReference>
<reference evidence="21 22" key="1">
    <citation type="journal article" date="2014" name="Genome Announc.">
        <title>Complete Genome Sequence of Hyphomicrobium nitrativorans Strain NL23, a Denitrifying Bacterium Isolated from Biofilm of a Methanol-Fed Denitrification System Treating Seawater at the Montreal Biodome.</title>
        <authorList>
            <person name="Martineau C."/>
            <person name="Villeneuve C."/>
            <person name="Mauffrey F."/>
            <person name="Villemur R."/>
        </authorList>
    </citation>
    <scope>NUCLEOTIDE SEQUENCE [LARGE SCALE GENOMIC DNA]</scope>
    <source>
        <strain evidence="21">NL23</strain>
    </source>
</reference>
<evidence type="ECO:0000256" key="1">
    <source>
        <dbReference type="ARBA" id="ARBA00001946"/>
    </source>
</evidence>
<dbReference type="InterPro" id="IPR027417">
    <property type="entry name" value="P-loop_NTPase"/>
</dbReference>
<dbReference type="Proteomes" id="UP000018542">
    <property type="component" value="Chromosome"/>
</dbReference>
<dbReference type="GO" id="GO:0009432">
    <property type="term" value="P:SOS response"/>
    <property type="evidence" value="ECO:0007669"/>
    <property type="project" value="UniProtKB-UniRule"/>
</dbReference>
<dbReference type="InterPro" id="IPR018982">
    <property type="entry name" value="RQC_domain"/>
</dbReference>
<evidence type="ECO:0000256" key="3">
    <source>
        <dbReference type="ARBA" id="ARBA00005446"/>
    </source>
</evidence>
<dbReference type="FunFam" id="1.10.10.10:FF:000175">
    <property type="entry name" value="ATP-dependent DNA helicase RecQ"/>
    <property type="match status" value="1"/>
</dbReference>
<keyword evidence="6" id="KW-0227">DNA damage</keyword>
<evidence type="ECO:0000256" key="17">
    <source>
        <dbReference type="SAM" id="MobiDB-lite"/>
    </source>
</evidence>
<dbReference type="Gene3D" id="3.40.50.300">
    <property type="entry name" value="P-loop containing nucleotide triphosphate hydrolases"/>
    <property type="match status" value="2"/>
</dbReference>
<organism evidence="21 22">
    <name type="scientific">Hyphomicrobium nitrativorans NL23</name>
    <dbReference type="NCBI Taxonomy" id="1029756"/>
    <lineage>
        <taxon>Bacteria</taxon>
        <taxon>Pseudomonadati</taxon>
        <taxon>Pseudomonadota</taxon>
        <taxon>Alphaproteobacteria</taxon>
        <taxon>Hyphomicrobiales</taxon>
        <taxon>Hyphomicrobiaceae</taxon>
        <taxon>Hyphomicrobium</taxon>
    </lineage>
</organism>
<feature type="domain" description="Helicase C-terminal" evidence="20">
    <location>
        <begin position="255"/>
        <end position="405"/>
    </location>
</feature>
<keyword evidence="7" id="KW-0378">Hydrolase</keyword>
<evidence type="ECO:0000256" key="9">
    <source>
        <dbReference type="ARBA" id="ARBA00022833"/>
    </source>
</evidence>
<evidence type="ECO:0000256" key="5">
    <source>
        <dbReference type="ARBA" id="ARBA00022741"/>
    </source>
</evidence>
<dbReference type="STRING" id="1029756.W911_11870"/>
<dbReference type="SMART" id="SM00956">
    <property type="entry name" value="RQC"/>
    <property type="match status" value="1"/>
</dbReference>
<dbReference type="InterPro" id="IPR011545">
    <property type="entry name" value="DEAD/DEAH_box_helicase_dom"/>
</dbReference>
<dbReference type="PROSITE" id="PS51192">
    <property type="entry name" value="HELICASE_ATP_BIND_1"/>
    <property type="match status" value="1"/>
</dbReference>
<dbReference type="AlphaFoldDB" id="V5SG65"/>
<dbReference type="InterPro" id="IPR006293">
    <property type="entry name" value="DNA_helicase_ATP-dep_RecQ_bac"/>
</dbReference>
<dbReference type="Gene3D" id="1.10.10.10">
    <property type="entry name" value="Winged helix-like DNA-binding domain superfamily/Winged helix DNA-binding domain"/>
    <property type="match status" value="1"/>
</dbReference>
<dbReference type="InterPro" id="IPR010997">
    <property type="entry name" value="HRDC-like_sf"/>
</dbReference>
<dbReference type="Pfam" id="PF00271">
    <property type="entry name" value="Helicase_C"/>
    <property type="match status" value="1"/>
</dbReference>
<evidence type="ECO:0000256" key="12">
    <source>
        <dbReference type="ARBA" id="ARBA00023172"/>
    </source>
</evidence>
<dbReference type="GO" id="GO:0005737">
    <property type="term" value="C:cytoplasm"/>
    <property type="evidence" value="ECO:0007669"/>
    <property type="project" value="TreeGrafter"/>
</dbReference>
<proteinExistence type="inferred from homology"/>
<dbReference type="EMBL" id="CP006912">
    <property type="protein sequence ID" value="AHB48944.1"/>
    <property type="molecule type" value="Genomic_DNA"/>
</dbReference>
<evidence type="ECO:0000256" key="4">
    <source>
        <dbReference type="ARBA" id="ARBA00022723"/>
    </source>
</evidence>
<dbReference type="HOGENOM" id="CLU_001103_14_3_5"/>
<dbReference type="Pfam" id="PF09382">
    <property type="entry name" value="RQC"/>
    <property type="match status" value="1"/>
</dbReference>
<name>V5SG65_9HYPH</name>
<dbReference type="RefSeq" id="WP_023787715.1">
    <property type="nucleotide sequence ID" value="NC_022997.1"/>
</dbReference>
<evidence type="ECO:0000256" key="13">
    <source>
        <dbReference type="ARBA" id="ARBA00023204"/>
    </source>
</evidence>
<dbReference type="Pfam" id="PF00270">
    <property type="entry name" value="DEAD"/>
    <property type="match status" value="1"/>
</dbReference>
<accession>V5SG65</accession>
<evidence type="ECO:0000256" key="15">
    <source>
        <dbReference type="ARBA" id="ARBA00034617"/>
    </source>
</evidence>
<dbReference type="PANTHER" id="PTHR13710:SF105">
    <property type="entry name" value="ATP-DEPENDENT DNA HELICASE Q1"/>
    <property type="match status" value="1"/>
</dbReference>
<evidence type="ECO:0000256" key="16">
    <source>
        <dbReference type="NCBIfam" id="TIGR01389"/>
    </source>
</evidence>
<dbReference type="InterPro" id="IPR014001">
    <property type="entry name" value="Helicase_ATP-bd"/>
</dbReference>
<comment type="cofactor">
    <cofactor evidence="1">
        <name>Mg(2+)</name>
        <dbReference type="ChEBI" id="CHEBI:18420"/>
    </cofactor>
</comment>
<evidence type="ECO:0000256" key="11">
    <source>
        <dbReference type="ARBA" id="ARBA00023125"/>
    </source>
</evidence>
<evidence type="ECO:0000313" key="22">
    <source>
        <dbReference type="Proteomes" id="UP000018542"/>
    </source>
</evidence>
<dbReference type="GO" id="GO:0016787">
    <property type="term" value="F:hydrolase activity"/>
    <property type="evidence" value="ECO:0007669"/>
    <property type="project" value="UniProtKB-KW"/>
</dbReference>
<keyword evidence="14" id="KW-0413">Isomerase</keyword>
<dbReference type="InterPro" id="IPR044876">
    <property type="entry name" value="HRDC_dom_sf"/>
</dbReference>
<dbReference type="Gene3D" id="1.10.150.80">
    <property type="entry name" value="HRDC domain"/>
    <property type="match status" value="1"/>
</dbReference>
<dbReference type="GO" id="GO:0043138">
    <property type="term" value="F:3'-5' DNA helicase activity"/>
    <property type="evidence" value="ECO:0007669"/>
    <property type="project" value="UniProtKB-EC"/>
</dbReference>
<dbReference type="InterPro" id="IPR036388">
    <property type="entry name" value="WH-like_DNA-bd_sf"/>
</dbReference>
<dbReference type="GO" id="GO:0009378">
    <property type="term" value="F:four-way junction helicase activity"/>
    <property type="evidence" value="ECO:0007669"/>
    <property type="project" value="TreeGrafter"/>
</dbReference>
<dbReference type="GO" id="GO:0005524">
    <property type="term" value="F:ATP binding"/>
    <property type="evidence" value="ECO:0007669"/>
    <property type="project" value="UniProtKB-KW"/>
</dbReference>
<dbReference type="GO" id="GO:0046872">
    <property type="term" value="F:metal ion binding"/>
    <property type="evidence" value="ECO:0007669"/>
    <property type="project" value="UniProtKB-KW"/>
</dbReference>
<dbReference type="InterPro" id="IPR002121">
    <property type="entry name" value="HRDC_dom"/>
</dbReference>
<dbReference type="InterPro" id="IPR029491">
    <property type="entry name" value="Helicase_HTH"/>
</dbReference>
<feature type="region of interest" description="Disordered" evidence="17">
    <location>
        <begin position="1"/>
        <end position="29"/>
    </location>
</feature>
<gene>
    <name evidence="21" type="ORF">W911_11870</name>
</gene>
<evidence type="ECO:0000259" key="18">
    <source>
        <dbReference type="PROSITE" id="PS50967"/>
    </source>
</evidence>
<protein>
    <recommendedName>
        <fullName evidence="16">DNA helicase RecQ</fullName>
        <ecNumber evidence="16">5.6.2.4</ecNumber>
    </recommendedName>
</protein>
<comment type="catalytic activity">
    <reaction evidence="15">
        <text>Couples ATP hydrolysis with the unwinding of duplex DNA by translocating in the 3'-5' direction.</text>
        <dbReference type="EC" id="5.6.2.4"/>
    </reaction>
</comment>
<dbReference type="KEGG" id="hni:W911_11870"/>
<dbReference type="PATRIC" id="fig|1029756.8.peg.2464"/>
<dbReference type="InterPro" id="IPR001650">
    <property type="entry name" value="Helicase_C-like"/>
</dbReference>
<keyword evidence="4" id="KW-0479">Metal-binding</keyword>
<dbReference type="GO" id="GO:0006260">
    <property type="term" value="P:DNA replication"/>
    <property type="evidence" value="ECO:0007669"/>
    <property type="project" value="InterPro"/>
</dbReference>
<keyword evidence="22" id="KW-1185">Reference proteome</keyword>
<dbReference type="Pfam" id="PF00570">
    <property type="entry name" value="HRDC"/>
    <property type="match status" value="1"/>
</dbReference>
<dbReference type="GO" id="GO:0030894">
    <property type="term" value="C:replisome"/>
    <property type="evidence" value="ECO:0007669"/>
    <property type="project" value="TreeGrafter"/>
</dbReference>
<evidence type="ECO:0000256" key="6">
    <source>
        <dbReference type="ARBA" id="ARBA00022763"/>
    </source>
</evidence>
<feature type="domain" description="HRDC" evidence="18">
    <location>
        <begin position="567"/>
        <end position="647"/>
    </location>
</feature>
<dbReference type="PROSITE" id="PS51194">
    <property type="entry name" value="HELICASE_CTER"/>
    <property type="match status" value="1"/>
</dbReference>
<keyword evidence="10" id="KW-0067">ATP-binding</keyword>
<evidence type="ECO:0000259" key="19">
    <source>
        <dbReference type="PROSITE" id="PS51192"/>
    </source>
</evidence>
<sequence length="749" mass="82345">MSNRTRRSVESASGVSSMPPAALRRPEPAATNLAPSASSLAEAQHVLEDVFGYKAFRLHQAGIIETLLSGGDVLALMPTGGGKSLCYQIPALVRAGTGLVVSPLIALMQDQVDALREAGVRAAFLNSSQDWREQAAIEQSLIAGDLDLLYVAPERLVQERTLSLLERASIALFAIDEAHCVSQWGHDFRPEYRQLRILAERFPRVPRIALTATADDRTRDEIARELSLERAHRFVASFDRPNIRYTIAEMGSMSARERLWSFLSAEHPADAGIVYCLSRKSVEETADWLNRKGRPALAYHAGLPPELRREHQARFLKEDGIVMVATIAFGMGIDKPDVRFVAHLNLPRSLEAYYQETGRAGRDGEPANAWLAYGMQDIVQQKHWINASEGSDAYKRTQSQKLDALVGLCETTSCRRQLILAYFSETRAEPCGNCDNCLNPPQTTDGTELARKALSAVYRTEQRFGVGYLIDVLTGKDNERAIRNSHDRLSVWGIGKTEDAAVWRSLFRQLVARGLLVTDDEGHGTLALTEEARPLLRGEETFRMRLAPAREKKSREKRASAAASTVTGADRALYDALRALRLRLATEAGLPPYVICHDKTLAELAAKRPADEDSLHGITGLGARKIERYGAAFLGVISQFKPHPTLDNRLSATVNQTLALHLAGQDAERIAAERGLEIGTIYTHLAEAIEAGVIAADDVLDLDPGDLDEIHAAFERLDTLETGKLGPAHAALDGRFDYGVLRCILAELA</sequence>
<dbReference type="FunFam" id="3.40.50.300:FF:000156">
    <property type="entry name" value="ATP-dependent DNA helicase recQ"/>
    <property type="match status" value="1"/>
</dbReference>
<keyword evidence="8 21" id="KW-0347">Helicase</keyword>
<keyword evidence="5" id="KW-0547">Nucleotide-binding</keyword>
<evidence type="ECO:0000259" key="20">
    <source>
        <dbReference type="PROSITE" id="PS51194"/>
    </source>
</evidence>
<evidence type="ECO:0000256" key="7">
    <source>
        <dbReference type="ARBA" id="ARBA00022801"/>
    </source>
</evidence>
<dbReference type="GO" id="GO:0006310">
    <property type="term" value="P:DNA recombination"/>
    <property type="evidence" value="ECO:0007669"/>
    <property type="project" value="UniProtKB-UniRule"/>
</dbReference>
<dbReference type="InterPro" id="IPR032284">
    <property type="entry name" value="RecQ_Zn-bd"/>
</dbReference>
<dbReference type="PROSITE" id="PS50967">
    <property type="entry name" value="HRDC"/>
    <property type="match status" value="1"/>
</dbReference>
<keyword evidence="11" id="KW-0238">DNA-binding</keyword>
<dbReference type="NCBIfam" id="TIGR00614">
    <property type="entry name" value="recQ_fam"/>
    <property type="match status" value="1"/>
</dbReference>
<dbReference type="GO" id="GO:0003677">
    <property type="term" value="F:DNA binding"/>
    <property type="evidence" value="ECO:0007669"/>
    <property type="project" value="UniProtKB-KW"/>
</dbReference>
<feature type="domain" description="Helicase ATP-binding" evidence="19">
    <location>
        <begin position="64"/>
        <end position="232"/>
    </location>
</feature>
<dbReference type="SUPFAM" id="SSF52540">
    <property type="entry name" value="P-loop containing nucleoside triphosphate hydrolases"/>
    <property type="match status" value="2"/>
</dbReference>
<dbReference type="NCBIfam" id="TIGR01389">
    <property type="entry name" value="recQ"/>
    <property type="match status" value="1"/>
</dbReference>
<dbReference type="Pfam" id="PF14493">
    <property type="entry name" value="HTH_40"/>
    <property type="match status" value="1"/>
</dbReference>
<evidence type="ECO:0000256" key="2">
    <source>
        <dbReference type="ARBA" id="ARBA00001947"/>
    </source>
</evidence>
<dbReference type="PANTHER" id="PTHR13710">
    <property type="entry name" value="DNA HELICASE RECQ FAMILY MEMBER"/>
    <property type="match status" value="1"/>
</dbReference>
<dbReference type="FunFam" id="3.40.50.300:FF:000296">
    <property type="entry name" value="ATP-dependent DNA helicase RecQ"/>
    <property type="match status" value="1"/>
</dbReference>
<dbReference type="Pfam" id="PF16124">
    <property type="entry name" value="RecQ_Zn_bind"/>
    <property type="match status" value="1"/>
</dbReference>
<keyword evidence="9" id="KW-0862">Zinc</keyword>
<dbReference type="SMART" id="SM00487">
    <property type="entry name" value="DEXDc"/>
    <property type="match status" value="1"/>
</dbReference>
<dbReference type="GO" id="GO:0006281">
    <property type="term" value="P:DNA repair"/>
    <property type="evidence" value="ECO:0007669"/>
    <property type="project" value="UniProtKB-KW"/>
</dbReference>
<dbReference type="SMART" id="SM00490">
    <property type="entry name" value="HELICc"/>
    <property type="match status" value="1"/>
</dbReference>
<dbReference type="CDD" id="cd18794">
    <property type="entry name" value="SF2_C_RecQ"/>
    <property type="match status" value="1"/>
</dbReference>
<comment type="similarity">
    <text evidence="3">Belongs to the helicase family. RecQ subfamily.</text>
</comment>
<keyword evidence="12" id="KW-0233">DNA recombination</keyword>
<evidence type="ECO:0000313" key="21">
    <source>
        <dbReference type="EMBL" id="AHB48944.1"/>
    </source>
</evidence>
<evidence type="ECO:0000256" key="8">
    <source>
        <dbReference type="ARBA" id="ARBA00022806"/>
    </source>
</evidence>
<dbReference type="SUPFAM" id="SSF47819">
    <property type="entry name" value="HRDC-like"/>
    <property type="match status" value="1"/>
</dbReference>
<keyword evidence="13" id="KW-0234">DNA repair</keyword>
<dbReference type="CDD" id="cd17920">
    <property type="entry name" value="DEXHc_RecQ"/>
    <property type="match status" value="1"/>
</dbReference>
<comment type="cofactor">
    <cofactor evidence="2">
        <name>Zn(2+)</name>
        <dbReference type="ChEBI" id="CHEBI:29105"/>
    </cofactor>
</comment>
<dbReference type="GO" id="GO:0043590">
    <property type="term" value="C:bacterial nucleoid"/>
    <property type="evidence" value="ECO:0007669"/>
    <property type="project" value="TreeGrafter"/>
</dbReference>
<dbReference type="InterPro" id="IPR004589">
    <property type="entry name" value="DNA_helicase_ATP-dep_RecQ"/>
</dbReference>
<evidence type="ECO:0000256" key="14">
    <source>
        <dbReference type="ARBA" id="ARBA00023235"/>
    </source>
</evidence>